<dbReference type="GO" id="GO:0004301">
    <property type="term" value="F:epoxide hydrolase activity"/>
    <property type="evidence" value="ECO:0007669"/>
    <property type="project" value="TreeGrafter"/>
</dbReference>
<evidence type="ECO:0000259" key="4">
    <source>
        <dbReference type="Pfam" id="PF00078"/>
    </source>
</evidence>
<dbReference type="AlphaFoldDB" id="A0A8S4FYT0"/>
<dbReference type="Proteomes" id="UP000653454">
    <property type="component" value="Unassembled WGS sequence"/>
</dbReference>
<feature type="domain" description="Epoxide hydrolase N-terminal" evidence="5">
    <location>
        <begin position="53"/>
        <end position="162"/>
    </location>
</feature>
<feature type="domain" description="DUF6451" evidence="6">
    <location>
        <begin position="625"/>
        <end position="657"/>
    </location>
</feature>
<dbReference type="SUPFAM" id="SSF56672">
    <property type="entry name" value="DNA/RNA polymerases"/>
    <property type="match status" value="1"/>
</dbReference>
<reference evidence="7" key="1">
    <citation type="submission" date="2020-11" db="EMBL/GenBank/DDBJ databases">
        <authorList>
            <person name="Whiteford S."/>
        </authorList>
    </citation>
    <scope>NUCLEOTIDE SEQUENCE</scope>
</reference>
<evidence type="ECO:0000256" key="1">
    <source>
        <dbReference type="ARBA" id="ARBA00010088"/>
    </source>
</evidence>
<proteinExistence type="inferred from homology"/>
<dbReference type="InterPro" id="IPR010497">
    <property type="entry name" value="Epoxide_hydro_N"/>
</dbReference>
<dbReference type="PANTHER" id="PTHR21661">
    <property type="entry name" value="EPOXIDE HYDROLASE 1-RELATED"/>
    <property type="match status" value="1"/>
</dbReference>
<keyword evidence="3" id="KW-0378">Hydrolase</keyword>
<name>A0A8S4FYT0_PLUXY</name>
<dbReference type="GO" id="GO:0071897">
    <property type="term" value="P:DNA biosynthetic process"/>
    <property type="evidence" value="ECO:0007669"/>
    <property type="project" value="UniProtKB-ARBA"/>
</dbReference>
<dbReference type="InterPro" id="IPR029058">
    <property type="entry name" value="AB_hydrolase_fold"/>
</dbReference>
<keyword evidence="2" id="KW-0058">Aromatic hydrocarbons catabolism</keyword>
<gene>
    <name evidence="7" type="ORF">PLXY2_LOCUS11499</name>
</gene>
<dbReference type="PANTHER" id="PTHR21661:SF35">
    <property type="entry name" value="EPOXIDE HYDROLASE"/>
    <property type="match status" value="1"/>
</dbReference>
<dbReference type="Pfam" id="PF06441">
    <property type="entry name" value="EHN"/>
    <property type="match status" value="1"/>
</dbReference>
<feature type="domain" description="Reverse transcriptase" evidence="4">
    <location>
        <begin position="477"/>
        <end position="602"/>
    </location>
</feature>
<dbReference type="GO" id="GO:0097176">
    <property type="term" value="P:epoxide metabolic process"/>
    <property type="evidence" value="ECO:0007669"/>
    <property type="project" value="TreeGrafter"/>
</dbReference>
<evidence type="ECO:0000256" key="2">
    <source>
        <dbReference type="ARBA" id="ARBA00022797"/>
    </source>
</evidence>
<keyword evidence="8" id="KW-1185">Reference proteome</keyword>
<protein>
    <submittedName>
        <fullName evidence="7">(diamondback moth) hypothetical protein</fullName>
    </submittedName>
</protein>
<dbReference type="InterPro" id="IPR043502">
    <property type="entry name" value="DNA/RNA_pol_sf"/>
</dbReference>
<evidence type="ECO:0000313" key="7">
    <source>
        <dbReference type="EMBL" id="CAG9133286.1"/>
    </source>
</evidence>
<dbReference type="SUPFAM" id="SSF53474">
    <property type="entry name" value="alpha/beta-Hydrolases"/>
    <property type="match status" value="2"/>
</dbReference>
<dbReference type="EMBL" id="CAJHNJ030000059">
    <property type="protein sequence ID" value="CAG9133286.1"/>
    <property type="molecule type" value="Genomic_DNA"/>
</dbReference>
<evidence type="ECO:0000256" key="3">
    <source>
        <dbReference type="ARBA" id="ARBA00022801"/>
    </source>
</evidence>
<evidence type="ECO:0000313" key="8">
    <source>
        <dbReference type="Proteomes" id="UP000653454"/>
    </source>
</evidence>
<evidence type="ECO:0000259" key="6">
    <source>
        <dbReference type="Pfam" id="PF20049"/>
    </source>
</evidence>
<sequence length="836" mass="94593">MMMKLISIAIALIAVGLGLFLTHKLCYVPEMPQLDQNKWWGSGPRPTQEDTEIRPFKIEFSDTMIKDLRDRLINRRPLTKPLEGIQSEYGINTDYLETILEYWANEYDFKKRAELLNEFDHYKTRIQGLDLHFIRSKPKDAKGKKVLPLLMLHGWPSSSKEFVKVIPLLNAPREGFDFVFDVVAADLPGFGFSEGTNKRGLSPVQMGIMMRQLMRRLGIKRFYVQAGDWGSQCATHMATMYPGEVLGFHTNMPISSMPISVAKVLAGSLFPSLAVDDRYRDRIYPLAELSKYIMRESGYFHIQATKPDTISVALTDSPTGLAAWIVEKMAVCTDRDSLHLPHGGLSGLPLPDVLDTVTIAWAERRAATSARIYAEGISTVAADVHTLHKDTPNTTFSGGFPLGVLCKRSSLRAQAALIKVHNSLHLPHGGLSGLRLQDVLDTVTIAWAERRAATSARVYAEGISTVATDVHTLHKVMHKGRLTDPIPVTAGVKQGCLLSPLLFLMVLDDVMCRVTCKCRRGLPWSHDKDLEDIDFADDLCLVSTKRSDLQSKTNDLATEAAKEGLRINTGKTKEMRLNSLDNQPLQINGEDVERVEKFTYLGGVVNPIGGTEMDIETRLNKARGAFAQLKPVWSSNVMTRRTKVRIFESNVKSVLLYGCETWFVRKDLSSKLQVFINKCLRRILRIYWPRTISNAELWRLTKQKPIEQEILTRKWRWLGHTLRRPDEFPSKQVLSWQPTGKRKRGRPKTTWRRSVENEAKVVGMKIPTPVPTAAINFKYEVVYQPDWVLRDKFPNLVHSTTLDFGGHFAALQTPEVLVQDVFEATVEFLKFHSKKK</sequence>
<organism evidence="7 8">
    <name type="scientific">Plutella xylostella</name>
    <name type="common">Diamondback moth</name>
    <name type="synonym">Plutella maculipennis</name>
    <dbReference type="NCBI Taxonomy" id="51655"/>
    <lineage>
        <taxon>Eukaryota</taxon>
        <taxon>Metazoa</taxon>
        <taxon>Ecdysozoa</taxon>
        <taxon>Arthropoda</taxon>
        <taxon>Hexapoda</taxon>
        <taxon>Insecta</taxon>
        <taxon>Pterygota</taxon>
        <taxon>Neoptera</taxon>
        <taxon>Endopterygota</taxon>
        <taxon>Lepidoptera</taxon>
        <taxon>Glossata</taxon>
        <taxon>Ditrysia</taxon>
        <taxon>Yponomeutoidea</taxon>
        <taxon>Plutellidae</taxon>
        <taxon>Plutella</taxon>
    </lineage>
</organism>
<dbReference type="PRINTS" id="PR00412">
    <property type="entry name" value="EPOXHYDRLASE"/>
</dbReference>
<dbReference type="Gene3D" id="3.40.50.1820">
    <property type="entry name" value="alpha/beta hydrolase"/>
    <property type="match status" value="2"/>
</dbReference>
<comment type="similarity">
    <text evidence="1">Belongs to the peptidase S33 family.</text>
</comment>
<comment type="caution">
    <text evidence="7">The sequence shown here is derived from an EMBL/GenBank/DDBJ whole genome shotgun (WGS) entry which is preliminary data.</text>
</comment>
<dbReference type="Pfam" id="PF20049">
    <property type="entry name" value="DUF6451"/>
    <property type="match status" value="1"/>
</dbReference>
<accession>A0A8S4FYT0</accession>
<dbReference type="InterPro" id="IPR045609">
    <property type="entry name" value="DUF6451"/>
</dbReference>
<evidence type="ECO:0000259" key="5">
    <source>
        <dbReference type="Pfam" id="PF06441"/>
    </source>
</evidence>
<dbReference type="InterPro" id="IPR000477">
    <property type="entry name" value="RT_dom"/>
</dbReference>
<dbReference type="Pfam" id="PF00078">
    <property type="entry name" value="RVT_1"/>
    <property type="match status" value="1"/>
</dbReference>
<dbReference type="InterPro" id="IPR000639">
    <property type="entry name" value="Epox_hydrolase-like"/>
</dbReference>